<comment type="caution">
    <text evidence="4">The sequence shown here is derived from an EMBL/GenBank/DDBJ whole genome shotgun (WGS) entry which is preliminary data.</text>
</comment>
<dbReference type="InterPro" id="IPR014001">
    <property type="entry name" value="Helicase_ATP-bd"/>
</dbReference>
<evidence type="ECO:0000313" key="5">
    <source>
        <dbReference type="Proteomes" id="UP001159075"/>
    </source>
</evidence>
<dbReference type="Proteomes" id="UP001159075">
    <property type="component" value="Unassembled WGS sequence"/>
</dbReference>
<name>A0ABT6UDH4_9GAMM</name>
<evidence type="ECO:0000256" key="1">
    <source>
        <dbReference type="ARBA" id="ARBA00022801"/>
    </source>
</evidence>
<dbReference type="InterPro" id="IPR038718">
    <property type="entry name" value="SNF2-like_sf"/>
</dbReference>
<feature type="domain" description="Helicase ATP-binding" evidence="3">
    <location>
        <begin position="118"/>
        <end position="271"/>
    </location>
</feature>
<reference evidence="4 5" key="1">
    <citation type="submission" date="2022-09" db="EMBL/GenBank/DDBJ databases">
        <title>The outer-membrane cytochrome OmcA is essential for infection of Shewanella oneidensis by a zebrafish-associated bacteriophage.</title>
        <authorList>
            <person name="Grenfell A.W."/>
            <person name="Intile P."/>
            <person name="Mcfarlane J."/>
            <person name="Leung D."/>
            <person name="Abdalla K."/>
            <person name="Wold M."/>
            <person name="Kees E."/>
            <person name="Gralnick J."/>
        </authorList>
    </citation>
    <scope>NUCLEOTIDE SEQUENCE [LARGE SCALE GENOMIC DNA]</scope>
    <source>
        <strain evidence="4 5">NF-5</strain>
    </source>
</reference>
<keyword evidence="2 4" id="KW-0067">ATP-binding</keyword>
<keyword evidence="2 4" id="KW-0547">Nucleotide-binding</keyword>
<dbReference type="PANTHER" id="PTHR45766:SF6">
    <property type="entry name" value="SWI_SNF-RELATED MATRIX-ASSOCIATED ACTIN-DEPENDENT REGULATOR OF CHROMATIN SUBFAMILY A-LIKE PROTEIN 1"/>
    <property type="match status" value="1"/>
</dbReference>
<dbReference type="InterPro" id="IPR049730">
    <property type="entry name" value="SNF2/RAD54-like_C"/>
</dbReference>
<dbReference type="PANTHER" id="PTHR45766">
    <property type="entry name" value="DNA ANNEALING HELICASE AND ENDONUCLEASE ZRANB3 FAMILY MEMBER"/>
    <property type="match status" value="1"/>
</dbReference>
<proteinExistence type="predicted"/>
<sequence length="556" mass="62789">MTRTYGTLKLSDKGWHMSDIPPHVAIRLKHLFPRIPKYSVSPFLFPNDMQHCADIAWFIQRYPMLIEKPDQDALYKGQTDYELNQERMEAILRPDFQPLPTQGLKEGQSIRLYQQQAIALTLTNYNLLLADDVGLGKTYSAAGLLLHPETLPAAFVVQTHLQNQTEQKINDFTHLRVHKIKGTKPYTLPPADVYIFKYSQLSGWVDTFGDNFFKAVVFDEIQELRTGSESAKGAAASVLSKSVTYRLALSATPIYNYGTEIFNIMQFIDPSVLGDEGDFKREWCGADYKTVNDPEALGSYLRERNVMLRRRKADVGQQLPRVNTIIETIQADQEALKSIEATARMLAIKTTQGSFFEKGRAGRELDLMLRQSTGVAKAVAAANYTRILLESGIKVVLVGWHREVYSIWQRELADFNPAMYTGTESPRQKDQAVRRFTDNSANDKTDLFILSLRSGAGLDGLQHVCSTVIFGELDWSPQVHHQVIGRLDREWQEEQITAIYLNTDEGSDPPMIELLGLKSFQSTALIDPGQKLAPKYSDKSRIQALAAQYLSKRKAA</sequence>
<dbReference type="PROSITE" id="PS51192">
    <property type="entry name" value="HELICASE_ATP_BIND_1"/>
    <property type="match status" value="1"/>
</dbReference>
<dbReference type="InterPro" id="IPR027417">
    <property type="entry name" value="P-loop_NTPase"/>
</dbReference>
<evidence type="ECO:0000256" key="2">
    <source>
        <dbReference type="ARBA" id="ARBA00022806"/>
    </source>
</evidence>
<dbReference type="CDD" id="cd18793">
    <property type="entry name" value="SF2_C_SNF"/>
    <property type="match status" value="1"/>
</dbReference>
<dbReference type="GO" id="GO:0004386">
    <property type="term" value="F:helicase activity"/>
    <property type="evidence" value="ECO:0007669"/>
    <property type="project" value="UniProtKB-KW"/>
</dbReference>
<keyword evidence="2 4" id="KW-0347">Helicase</keyword>
<evidence type="ECO:0000313" key="4">
    <source>
        <dbReference type="EMBL" id="MDI5832513.1"/>
    </source>
</evidence>
<dbReference type="EMBL" id="JAOTLW010000013">
    <property type="protein sequence ID" value="MDI5832513.1"/>
    <property type="molecule type" value="Genomic_DNA"/>
</dbReference>
<keyword evidence="1" id="KW-0378">Hydrolase</keyword>
<evidence type="ECO:0000259" key="3">
    <source>
        <dbReference type="PROSITE" id="PS51192"/>
    </source>
</evidence>
<accession>A0ABT6UDH4</accession>
<keyword evidence="5" id="KW-1185">Reference proteome</keyword>
<dbReference type="RefSeq" id="WP_282679478.1">
    <property type="nucleotide sequence ID" value="NZ_CP106875.1"/>
</dbReference>
<organism evidence="4 5">
    <name type="scientific">Shewanella xiamenensis</name>
    <dbReference type="NCBI Taxonomy" id="332186"/>
    <lineage>
        <taxon>Bacteria</taxon>
        <taxon>Pseudomonadati</taxon>
        <taxon>Pseudomonadota</taxon>
        <taxon>Gammaproteobacteria</taxon>
        <taxon>Alteromonadales</taxon>
        <taxon>Shewanellaceae</taxon>
        <taxon>Shewanella</taxon>
    </lineage>
</organism>
<protein>
    <submittedName>
        <fullName evidence="4">DEAD/DEAH box helicase</fullName>
    </submittedName>
</protein>
<dbReference type="Pfam" id="PF00176">
    <property type="entry name" value="SNF2-rel_dom"/>
    <property type="match status" value="1"/>
</dbReference>
<dbReference type="InterPro" id="IPR000330">
    <property type="entry name" value="SNF2_N"/>
</dbReference>
<dbReference type="SUPFAM" id="SSF52540">
    <property type="entry name" value="P-loop containing nucleoside triphosphate hydrolases"/>
    <property type="match status" value="2"/>
</dbReference>
<dbReference type="SMART" id="SM00487">
    <property type="entry name" value="DEXDc"/>
    <property type="match status" value="1"/>
</dbReference>
<gene>
    <name evidence="4" type="ORF">ODY93_13120</name>
</gene>
<dbReference type="Gene3D" id="3.40.50.300">
    <property type="entry name" value="P-loop containing nucleotide triphosphate hydrolases"/>
    <property type="match status" value="1"/>
</dbReference>
<dbReference type="Gene3D" id="3.40.50.10810">
    <property type="entry name" value="Tandem AAA-ATPase domain"/>
    <property type="match status" value="1"/>
</dbReference>